<evidence type="ECO:0000313" key="3">
    <source>
        <dbReference type="Proteomes" id="UP000002010"/>
    </source>
</evidence>
<dbReference type="EMBL" id="CP001154">
    <property type="protein sequence ID" value="ACO75160.1"/>
    <property type="molecule type" value="Genomic_DNA"/>
</dbReference>
<dbReference type="RefSeq" id="WP_012697646.1">
    <property type="nucleotide sequence ID" value="NC_012559.1"/>
</dbReference>
<dbReference type="GO" id="GO:0003677">
    <property type="term" value="F:DNA binding"/>
    <property type="evidence" value="ECO:0007669"/>
    <property type="project" value="InterPro"/>
</dbReference>
<dbReference type="eggNOG" id="COG3039">
    <property type="taxonomic scope" value="Bacteria"/>
</dbReference>
<dbReference type="KEGG" id="lhk:LHK_02176"/>
<name>C1D9Q8_LARHH</name>
<sequence>MSGRTVAPAVDRTGLKICGEGEWKVKQHGAGYRRAWCKVHRAIDATTLDVRAVEMTDHRQGDAAQAEELLSQLERAEPLASVRGNGACDT</sequence>
<reference evidence="2 3" key="1">
    <citation type="journal article" date="2009" name="PLoS Genet.">
        <title>The complete genome and proteome of Laribacter hongkongensis reveal potential mechanisms for adaptations to different temperatures and habitats.</title>
        <authorList>
            <person name="Woo P.C."/>
            <person name="Lau S.K."/>
            <person name="Tse H."/>
            <person name="Teng J.L."/>
            <person name="Curreem S.O."/>
            <person name="Tsang A.K."/>
            <person name="Fan R.Y."/>
            <person name="Wong G.K."/>
            <person name="Huang Y."/>
            <person name="Loman N.J."/>
            <person name="Snyder L.A."/>
            <person name="Cai J.J."/>
            <person name="Huang J.D."/>
            <person name="Mak W."/>
            <person name="Pallen M.J."/>
            <person name="Lok S."/>
            <person name="Yuen K.Y."/>
        </authorList>
    </citation>
    <scope>NUCLEOTIDE SEQUENCE [LARGE SCALE GENOMIC DNA]</scope>
    <source>
        <strain evidence="2 3">HLHK9</strain>
    </source>
</reference>
<evidence type="ECO:0000313" key="2">
    <source>
        <dbReference type="EMBL" id="ACO75160.1"/>
    </source>
</evidence>
<dbReference type="AlphaFoldDB" id="C1D9Q8"/>
<dbReference type="GO" id="GO:0006313">
    <property type="term" value="P:DNA transposition"/>
    <property type="evidence" value="ECO:0007669"/>
    <property type="project" value="InterPro"/>
</dbReference>
<dbReference type="STRING" id="557598.LHK_02176"/>
<dbReference type="Pfam" id="PF01609">
    <property type="entry name" value="DDE_Tnp_1"/>
    <property type="match status" value="1"/>
</dbReference>
<dbReference type="GO" id="GO:0004803">
    <property type="term" value="F:transposase activity"/>
    <property type="evidence" value="ECO:0007669"/>
    <property type="project" value="InterPro"/>
</dbReference>
<accession>C1D9Q8</accession>
<protein>
    <submittedName>
        <fullName evidence="2">Transposase</fullName>
    </submittedName>
</protein>
<organism evidence="2 3">
    <name type="scientific">Laribacter hongkongensis (strain HLHK9)</name>
    <dbReference type="NCBI Taxonomy" id="557598"/>
    <lineage>
        <taxon>Bacteria</taxon>
        <taxon>Pseudomonadati</taxon>
        <taxon>Pseudomonadota</taxon>
        <taxon>Betaproteobacteria</taxon>
        <taxon>Neisseriales</taxon>
        <taxon>Aquaspirillaceae</taxon>
        <taxon>Laribacter</taxon>
    </lineage>
</organism>
<dbReference type="HOGENOM" id="CLU_062982_5_2_4"/>
<dbReference type="InterPro" id="IPR002559">
    <property type="entry name" value="Transposase_11"/>
</dbReference>
<dbReference type="Proteomes" id="UP000002010">
    <property type="component" value="Chromosome"/>
</dbReference>
<feature type="domain" description="Transposase IS4-like" evidence="1">
    <location>
        <begin position="9"/>
        <end position="80"/>
    </location>
</feature>
<evidence type="ECO:0000259" key="1">
    <source>
        <dbReference type="Pfam" id="PF01609"/>
    </source>
</evidence>
<keyword evidence="3" id="KW-1185">Reference proteome</keyword>
<proteinExistence type="predicted"/>
<gene>
    <name evidence="2" type="ordered locus">LHK_02176</name>
</gene>